<sequence>MEQNTKPSTRNTKILIAIIVGLIVGMGVAAYFIFKQNIKLEESQQQNEISKQQLEDEYASIDTQYEGFKLSIKNDSLFQQLSNEQAKVQRLREELRTVKAADKVEIGRLNNELSSLRKILKSYIVQIDSLNRANERLVQQNKEITNKYQETSKTLNKVSQERANLTEKVTRAAKLDATGISVAATNSKGKVQKKIKSVEQLVVSFTITKNITAEPGERTIYVRIMKPDDDILVKNRANTFPFENKEIQYSIKRIIEYGGEEVPVTLYWKVEEYLMPGTYRVDLFADGSLIGSRSFSLEK</sequence>
<dbReference type="OrthoDB" id="1115172at2"/>
<keyword evidence="2" id="KW-0812">Transmembrane</keyword>
<keyword evidence="2" id="KW-0472">Membrane</keyword>
<evidence type="ECO:0000313" key="3">
    <source>
        <dbReference type="EMBL" id="PXV64150.1"/>
    </source>
</evidence>
<name>A0A2V3PW04_9BACT</name>
<feature type="coiled-coil region" evidence="1">
    <location>
        <begin position="35"/>
        <end position="175"/>
    </location>
</feature>
<feature type="transmembrane region" description="Helical" evidence="2">
    <location>
        <begin position="12"/>
        <end position="34"/>
    </location>
</feature>
<dbReference type="RefSeq" id="WP_110310707.1">
    <property type="nucleotide sequence ID" value="NZ_QICL01000011.1"/>
</dbReference>
<accession>A0A2V3PW04</accession>
<comment type="caution">
    <text evidence="3">The sequence shown here is derived from an EMBL/GenBank/DDBJ whole genome shotgun (WGS) entry which is preliminary data.</text>
</comment>
<keyword evidence="1" id="KW-0175">Coiled coil</keyword>
<dbReference type="Proteomes" id="UP000247973">
    <property type="component" value="Unassembled WGS sequence"/>
</dbReference>
<protein>
    <submittedName>
        <fullName evidence="3">Uncharacterized protein</fullName>
    </submittedName>
</protein>
<proteinExistence type="predicted"/>
<evidence type="ECO:0000256" key="1">
    <source>
        <dbReference type="SAM" id="Coils"/>
    </source>
</evidence>
<reference evidence="3 4" key="1">
    <citation type="submission" date="2018-03" db="EMBL/GenBank/DDBJ databases">
        <title>Genomic Encyclopedia of Archaeal and Bacterial Type Strains, Phase II (KMG-II): from individual species to whole genera.</title>
        <authorList>
            <person name="Goeker M."/>
        </authorList>
    </citation>
    <scope>NUCLEOTIDE SEQUENCE [LARGE SCALE GENOMIC DNA]</scope>
    <source>
        <strain evidence="3 4">DSM 100214</strain>
    </source>
</reference>
<dbReference type="EMBL" id="QICL01000011">
    <property type="protein sequence ID" value="PXV64150.1"/>
    <property type="molecule type" value="Genomic_DNA"/>
</dbReference>
<keyword evidence="4" id="KW-1185">Reference proteome</keyword>
<organism evidence="3 4">
    <name type="scientific">Dysgonomonas alginatilytica</name>
    <dbReference type="NCBI Taxonomy" id="1605892"/>
    <lineage>
        <taxon>Bacteria</taxon>
        <taxon>Pseudomonadati</taxon>
        <taxon>Bacteroidota</taxon>
        <taxon>Bacteroidia</taxon>
        <taxon>Bacteroidales</taxon>
        <taxon>Dysgonomonadaceae</taxon>
        <taxon>Dysgonomonas</taxon>
    </lineage>
</organism>
<evidence type="ECO:0000313" key="4">
    <source>
        <dbReference type="Proteomes" id="UP000247973"/>
    </source>
</evidence>
<gene>
    <name evidence="3" type="ORF">CLV62_111108</name>
</gene>
<dbReference type="AlphaFoldDB" id="A0A2V3PW04"/>
<evidence type="ECO:0000256" key="2">
    <source>
        <dbReference type="SAM" id="Phobius"/>
    </source>
</evidence>
<keyword evidence="2" id="KW-1133">Transmembrane helix</keyword>